<reference evidence="4" key="1">
    <citation type="submission" date="2020-08" db="EMBL/GenBank/DDBJ databases">
        <title>Genome public.</title>
        <authorList>
            <person name="Liu C."/>
            <person name="Sun Q."/>
        </authorList>
    </citation>
    <scope>NUCLEOTIDE SEQUENCE</scope>
    <source>
        <strain evidence="4">NSJ-44</strain>
    </source>
</reference>
<dbReference type="RefSeq" id="WP_249285695.1">
    <property type="nucleotide sequence ID" value="NZ_JACRSO010000005.1"/>
</dbReference>
<keyword evidence="1" id="KW-1133">Transmembrane helix</keyword>
<evidence type="ECO:0000313" key="5">
    <source>
        <dbReference type="Proteomes" id="UP000654279"/>
    </source>
</evidence>
<feature type="transmembrane region" description="Helical" evidence="1">
    <location>
        <begin position="457"/>
        <end position="477"/>
    </location>
</feature>
<keyword evidence="1" id="KW-0472">Membrane</keyword>
<dbReference type="EMBL" id="JACRSO010000005">
    <property type="protein sequence ID" value="MBC8529914.1"/>
    <property type="molecule type" value="Genomic_DNA"/>
</dbReference>
<dbReference type="Pfam" id="PF18657">
    <property type="entry name" value="YDG"/>
    <property type="match status" value="1"/>
</dbReference>
<sequence>MKKRRWVALLLSVAVLLSLGVLPATALAAGDTFTVTYMTNAGVEMGTLTYTVDDPANAFPTSGFGSHFPDFMARAQQKGGVYLSNDLAQRWYEDAAFASPATFPQGQAGENYTVYCKLTVGNIGAGSVQNQAADASYADTSMAILALSGQYVSGRNDGYEGAKAVFEKKVDGQWVEVPERYYNDSTGTPWPNVIWLHDVADSGVYRLKYFRYTATDNAGNALYYVDAYDATSGEYTVSISPVQLTLTGVTAQDRTCDGTQDVALAGGTLEGVLYGDDVSFALGTGNMADPYAGKDKSVTTNIQLTGAKAGNYVLTQPEGLTVTITCAAERVEEKPATCTQAGHTAYWYCAACDRYYGDEALTQVISQEQTVLAALGHSPEKVEAKAPTATEAGNIAYWKCRECGKVFSDEACTQEIALAQTVLPATGEPAPSPSAQPSAQVEIAASATPQTGDDRGGMLWIGVMLLAGAGIVAGTLLRGKERKVNK</sequence>
<feature type="chain" id="PRO_5037249640" description="YDG domain-containing protein" evidence="2">
    <location>
        <begin position="29"/>
        <end position="486"/>
    </location>
</feature>
<feature type="domain" description="YDG" evidence="3">
    <location>
        <begin position="241"/>
        <end position="316"/>
    </location>
</feature>
<evidence type="ECO:0000256" key="1">
    <source>
        <dbReference type="SAM" id="Phobius"/>
    </source>
</evidence>
<dbReference type="AlphaFoldDB" id="A0A926D1R5"/>
<protein>
    <recommendedName>
        <fullName evidence="3">YDG domain-containing protein</fullName>
    </recommendedName>
</protein>
<gene>
    <name evidence="4" type="ORF">H8699_10785</name>
</gene>
<evidence type="ECO:0000256" key="2">
    <source>
        <dbReference type="SAM" id="SignalP"/>
    </source>
</evidence>
<comment type="caution">
    <text evidence="4">The sequence shown here is derived from an EMBL/GenBank/DDBJ whole genome shotgun (WGS) entry which is preliminary data.</text>
</comment>
<dbReference type="Proteomes" id="UP000654279">
    <property type="component" value="Unassembled WGS sequence"/>
</dbReference>
<keyword evidence="5" id="KW-1185">Reference proteome</keyword>
<evidence type="ECO:0000259" key="3">
    <source>
        <dbReference type="Pfam" id="PF18657"/>
    </source>
</evidence>
<keyword evidence="1" id="KW-0812">Transmembrane</keyword>
<keyword evidence="2" id="KW-0732">Signal</keyword>
<feature type="signal peptide" evidence="2">
    <location>
        <begin position="1"/>
        <end position="28"/>
    </location>
</feature>
<dbReference type="InterPro" id="IPR041248">
    <property type="entry name" value="YDG"/>
</dbReference>
<evidence type="ECO:0000313" key="4">
    <source>
        <dbReference type="EMBL" id="MBC8529914.1"/>
    </source>
</evidence>
<accession>A0A926D1R5</accession>
<proteinExistence type="predicted"/>
<organism evidence="4 5">
    <name type="scientific">Luoshenia tenuis</name>
    <dbReference type="NCBI Taxonomy" id="2763654"/>
    <lineage>
        <taxon>Bacteria</taxon>
        <taxon>Bacillati</taxon>
        <taxon>Bacillota</taxon>
        <taxon>Clostridia</taxon>
        <taxon>Christensenellales</taxon>
        <taxon>Christensenellaceae</taxon>
        <taxon>Luoshenia</taxon>
    </lineage>
</organism>
<name>A0A926D1R5_9FIRM</name>